<keyword evidence="4" id="KW-1185">Reference proteome</keyword>
<gene>
    <name evidence="2 3" type="primary">Nampt</name>
</gene>
<reference evidence="2 4" key="1">
    <citation type="journal article" date="2009" name="PLoS Biol.">
        <title>Lineage-specific biology revealed by a finished genome assembly of the mouse.</title>
        <authorList>
            <consortium name="Mouse Genome Sequencing Consortium"/>
            <person name="Church D.M."/>
            <person name="Goodstadt L."/>
            <person name="Hillier L.W."/>
            <person name="Zody M.C."/>
            <person name="Goldstein S."/>
            <person name="She X."/>
            <person name="Bult C.J."/>
            <person name="Agarwala R."/>
            <person name="Cherry J.L."/>
            <person name="DiCuccio M."/>
            <person name="Hlavina W."/>
            <person name="Kapustin Y."/>
            <person name="Meric P."/>
            <person name="Maglott D."/>
            <person name="Birtle Z."/>
            <person name="Marques A.C."/>
            <person name="Graves T."/>
            <person name="Zhou S."/>
            <person name="Teague B."/>
            <person name="Potamousis K."/>
            <person name="Churas C."/>
            <person name="Place M."/>
            <person name="Herschleb J."/>
            <person name="Runnheim R."/>
            <person name="Forrest D."/>
            <person name="Amos-Landgraf J."/>
            <person name="Schwartz D.C."/>
            <person name="Cheng Z."/>
            <person name="Lindblad-Toh K."/>
            <person name="Eichler E.E."/>
            <person name="Ponting C.P."/>
        </authorList>
    </citation>
    <scope>NUCLEOTIDE SEQUENCE [LARGE SCALE GENOMIC DNA]</scope>
    <source>
        <strain evidence="2 4">C57BL/6J</strain>
    </source>
</reference>
<evidence type="ECO:0000256" key="1">
    <source>
        <dbReference type="SAM" id="MobiDB-lite"/>
    </source>
</evidence>
<name>A0A1W2P8A9_MOUSE</name>
<dbReference type="AlphaFoldDB" id="A0A1W2P8A9"/>
<evidence type="ECO:0000313" key="4">
    <source>
        <dbReference type="Proteomes" id="UP000000589"/>
    </source>
</evidence>
<feature type="region of interest" description="Disordered" evidence="1">
    <location>
        <begin position="22"/>
        <end position="44"/>
    </location>
</feature>
<dbReference type="MGI" id="MGI:1929865">
    <property type="gene designation" value="Nampt"/>
</dbReference>
<evidence type="ECO:0000313" key="2">
    <source>
        <dbReference type="Ensembl" id="ENSMUSP00000152015.2"/>
    </source>
</evidence>
<organism evidence="2 4">
    <name type="scientific">Mus musculus</name>
    <name type="common">Mouse</name>
    <dbReference type="NCBI Taxonomy" id="10090"/>
    <lineage>
        <taxon>Eukaryota</taxon>
        <taxon>Metazoa</taxon>
        <taxon>Chordata</taxon>
        <taxon>Craniata</taxon>
        <taxon>Vertebrata</taxon>
        <taxon>Euteleostomi</taxon>
        <taxon>Mammalia</taxon>
        <taxon>Eutheria</taxon>
        <taxon>Euarchontoglires</taxon>
        <taxon>Glires</taxon>
        <taxon>Rodentia</taxon>
        <taxon>Myomorpha</taxon>
        <taxon>Muroidea</taxon>
        <taxon>Muridae</taxon>
        <taxon>Murinae</taxon>
        <taxon>Mus</taxon>
        <taxon>Mus</taxon>
    </lineage>
</organism>
<dbReference type="Antibodypedia" id="17123">
    <property type="antibodies" value="1005 antibodies from 45 providers"/>
</dbReference>
<dbReference type="GeneTree" id="ENSGT00940000153456"/>
<reference evidence="2 4" key="2">
    <citation type="journal article" date="2011" name="PLoS Biol.">
        <title>Modernizing reference genome assemblies.</title>
        <authorList>
            <person name="Church D.M."/>
            <person name="Schneider V.A."/>
            <person name="Graves T."/>
            <person name="Auger K."/>
            <person name="Cunningham F."/>
            <person name="Bouk N."/>
            <person name="Chen H.C."/>
            <person name="Agarwala R."/>
            <person name="McLaren W.M."/>
            <person name="Ritchie G.R."/>
            <person name="Albracht D."/>
            <person name="Kremitzki M."/>
            <person name="Rock S."/>
            <person name="Kotkiewicz H."/>
            <person name="Kremitzki C."/>
            <person name="Wollam A."/>
            <person name="Trani L."/>
            <person name="Fulton L."/>
            <person name="Fulton R."/>
            <person name="Matthews L."/>
            <person name="Whitehead S."/>
            <person name="Chow W."/>
            <person name="Torrance J."/>
            <person name="Dunn M."/>
            <person name="Harden G."/>
            <person name="Threadgold G."/>
            <person name="Wood J."/>
            <person name="Collins J."/>
            <person name="Heath P."/>
            <person name="Griffiths G."/>
            <person name="Pelan S."/>
            <person name="Grafham D."/>
            <person name="Eichler E.E."/>
            <person name="Weinstock G."/>
            <person name="Mardis E.R."/>
            <person name="Wilson R.K."/>
            <person name="Howe K."/>
            <person name="Flicek P."/>
            <person name="Hubbard T."/>
        </authorList>
    </citation>
    <scope>NUCLEOTIDE SEQUENCE [LARGE SCALE GENOMIC DNA]</scope>
    <source>
        <strain evidence="2 4">C57BL/6J</strain>
    </source>
</reference>
<dbReference type="Bgee" id="ENSMUSG00000020572">
    <property type="expression patterns" value="Expressed in gastrula and 279 other cell types or tissues"/>
</dbReference>
<sequence length="44" mass="5038">MGTKDSIHRPSGRQRLLTINNTHPTQAKFIPTLNAVKRRQKTPK</sequence>
<accession>A0A1W2P8A9</accession>
<reference evidence="2" key="3">
    <citation type="submission" date="2025-08" db="UniProtKB">
        <authorList>
            <consortium name="Ensembl"/>
        </authorList>
    </citation>
    <scope>IDENTIFICATION</scope>
    <source>
        <strain evidence="2">C57BL/6J</strain>
    </source>
</reference>
<reference evidence="2" key="4">
    <citation type="submission" date="2025-09" db="UniProtKB">
        <authorList>
            <consortium name="Ensembl"/>
        </authorList>
    </citation>
    <scope>IDENTIFICATION</scope>
    <source>
        <strain evidence="2">C57BL/6J</strain>
    </source>
</reference>
<dbReference type="SMR" id="A0A1W2P8A9"/>
<evidence type="ECO:0000313" key="3">
    <source>
        <dbReference type="MGI" id="MGI:1929865"/>
    </source>
</evidence>
<dbReference type="AGR" id="MGI:1929865"/>
<proteinExistence type="predicted"/>
<protein>
    <submittedName>
        <fullName evidence="2">Nicotinamide phosphoribosyltransferase</fullName>
    </submittedName>
</protein>
<dbReference type="Proteomes" id="UP000000589">
    <property type="component" value="Chromosome 12"/>
</dbReference>
<dbReference type="ExpressionAtlas" id="A0A1W2P8A9">
    <property type="expression patterns" value="baseline and differential"/>
</dbReference>
<dbReference type="Ensembl" id="ENSMUST00000220200.2">
    <property type="protein sequence ID" value="ENSMUSP00000152015.2"/>
    <property type="gene ID" value="ENSMUSG00000020572.9"/>
</dbReference>
<dbReference type="VEuPathDB" id="HostDB:ENSMUSG00000020572"/>